<sequence>MEFRGVVAHLVGQSATKSEIRGRIPVRAKSVFLILVCVHTALNGYLGLLRPGESKGGEETNGKLPHKCRMPRTIRTLLLVPRCLE</sequence>
<organism evidence="1 2">
    <name type="scientific">Plakobranchus ocellatus</name>
    <dbReference type="NCBI Taxonomy" id="259542"/>
    <lineage>
        <taxon>Eukaryota</taxon>
        <taxon>Metazoa</taxon>
        <taxon>Spiralia</taxon>
        <taxon>Lophotrochozoa</taxon>
        <taxon>Mollusca</taxon>
        <taxon>Gastropoda</taxon>
        <taxon>Heterobranchia</taxon>
        <taxon>Euthyneura</taxon>
        <taxon>Panpulmonata</taxon>
        <taxon>Sacoglossa</taxon>
        <taxon>Placobranchoidea</taxon>
        <taxon>Plakobranchidae</taxon>
        <taxon>Plakobranchus</taxon>
    </lineage>
</organism>
<evidence type="ECO:0000313" key="1">
    <source>
        <dbReference type="EMBL" id="GFN86528.1"/>
    </source>
</evidence>
<protein>
    <submittedName>
        <fullName evidence="1">Uncharacterized protein</fullName>
    </submittedName>
</protein>
<dbReference type="Proteomes" id="UP000735302">
    <property type="component" value="Unassembled WGS sequence"/>
</dbReference>
<dbReference type="AlphaFoldDB" id="A0AAV3YXS6"/>
<evidence type="ECO:0000313" key="2">
    <source>
        <dbReference type="Proteomes" id="UP000735302"/>
    </source>
</evidence>
<gene>
    <name evidence="1" type="ORF">PoB_001303400</name>
</gene>
<accession>A0AAV3YXS6</accession>
<name>A0AAV3YXS6_9GAST</name>
<dbReference type="EMBL" id="BLXT01001549">
    <property type="protein sequence ID" value="GFN86528.1"/>
    <property type="molecule type" value="Genomic_DNA"/>
</dbReference>
<reference evidence="1 2" key="1">
    <citation type="journal article" date="2021" name="Elife">
        <title>Chloroplast acquisition without the gene transfer in kleptoplastic sea slugs, Plakobranchus ocellatus.</title>
        <authorList>
            <person name="Maeda T."/>
            <person name="Takahashi S."/>
            <person name="Yoshida T."/>
            <person name="Shimamura S."/>
            <person name="Takaki Y."/>
            <person name="Nagai Y."/>
            <person name="Toyoda A."/>
            <person name="Suzuki Y."/>
            <person name="Arimoto A."/>
            <person name="Ishii H."/>
            <person name="Satoh N."/>
            <person name="Nishiyama T."/>
            <person name="Hasebe M."/>
            <person name="Maruyama T."/>
            <person name="Minagawa J."/>
            <person name="Obokata J."/>
            <person name="Shigenobu S."/>
        </authorList>
    </citation>
    <scope>NUCLEOTIDE SEQUENCE [LARGE SCALE GENOMIC DNA]</scope>
</reference>
<keyword evidence="2" id="KW-1185">Reference proteome</keyword>
<comment type="caution">
    <text evidence="1">The sequence shown here is derived from an EMBL/GenBank/DDBJ whole genome shotgun (WGS) entry which is preliminary data.</text>
</comment>
<proteinExistence type="predicted"/>